<evidence type="ECO:0000313" key="2">
    <source>
        <dbReference type="EMBL" id="KAG5569363.1"/>
    </source>
</evidence>
<comment type="caution">
    <text evidence="2">The sequence shown here is derived from an EMBL/GenBank/DDBJ whole genome shotgun (WGS) entry which is preliminary data.</text>
</comment>
<dbReference type="Pfam" id="PF10189">
    <property type="entry name" value="Ints3_N"/>
    <property type="match status" value="1"/>
</dbReference>
<keyword evidence="3" id="KW-1185">Reference proteome</keyword>
<evidence type="ECO:0000259" key="1">
    <source>
        <dbReference type="Pfam" id="PF10189"/>
    </source>
</evidence>
<dbReference type="EMBL" id="JACXVP010000012">
    <property type="protein sequence ID" value="KAG5569363.1"/>
    <property type="molecule type" value="Genomic_DNA"/>
</dbReference>
<dbReference type="InterPro" id="IPR019333">
    <property type="entry name" value="INTS3_N"/>
</dbReference>
<organism evidence="2 3">
    <name type="scientific">Solanum commersonii</name>
    <name type="common">Commerson's wild potato</name>
    <name type="synonym">Commerson's nightshade</name>
    <dbReference type="NCBI Taxonomy" id="4109"/>
    <lineage>
        <taxon>Eukaryota</taxon>
        <taxon>Viridiplantae</taxon>
        <taxon>Streptophyta</taxon>
        <taxon>Embryophyta</taxon>
        <taxon>Tracheophyta</taxon>
        <taxon>Spermatophyta</taxon>
        <taxon>Magnoliopsida</taxon>
        <taxon>eudicotyledons</taxon>
        <taxon>Gunneridae</taxon>
        <taxon>Pentapetalae</taxon>
        <taxon>asterids</taxon>
        <taxon>lamiids</taxon>
        <taxon>Solanales</taxon>
        <taxon>Solanaceae</taxon>
        <taxon>Solanoideae</taxon>
        <taxon>Solaneae</taxon>
        <taxon>Solanum</taxon>
    </lineage>
</organism>
<evidence type="ECO:0000313" key="3">
    <source>
        <dbReference type="Proteomes" id="UP000824120"/>
    </source>
</evidence>
<dbReference type="PANTHER" id="PTHR13587:SF7">
    <property type="entry name" value="INTEGRATOR COMPLEX SUBUNIT 3"/>
    <property type="match status" value="1"/>
</dbReference>
<sequence>METQLRFLLTRVKFGSQMGLQVWFAKKFLRVPERETVLTDIVRFICCSVRPSGKIRYLIKMGCDWLAINVLQEELYRSKFKACVVLGLAFL</sequence>
<proteinExistence type="predicted"/>
<reference evidence="2 3" key="1">
    <citation type="submission" date="2020-09" db="EMBL/GenBank/DDBJ databases">
        <title>De no assembly of potato wild relative species, Solanum commersonii.</title>
        <authorList>
            <person name="Cho K."/>
        </authorList>
    </citation>
    <scope>NUCLEOTIDE SEQUENCE [LARGE SCALE GENOMIC DNA]</scope>
    <source>
        <strain evidence="2">LZ3.2</strain>
        <tissue evidence="2">Leaf</tissue>
    </source>
</reference>
<accession>A0A9J5W1I4</accession>
<name>A0A9J5W1I4_SOLCO</name>
<dbReference type="GO" id="GO:0005737">
    <property type="term" value="C:cytoplasm"/>
    <property type="evidence" value="ECO:0007669"/>
    <property type="project" value="TreeGrafter"/>
</dbReference>
<protein>
    <recommendedName>
        <fullName evidence="1">Integrator complex subunit 3 N-terminal domain-containing protein</fullName>
    </recommendedName>
</protein>
<dbReference type="InterPro" id="IPR045334">
    <property type="entry name" value="INTS3"/>
</dbReference>
<gene>
    <name evidence="2" type="ORF">H5410_059129</name>
</gene>
<dbReference type="PANTHER" id="PTHR13587">
    <property type="entry name" value="INTEGRATOR COMPLEX SUBUNIT 3"/>
    <property type="match status" value="1"/>
</dbReference>
<feature type="domain" description="Integrator complex subunit 3 N-terminal" evidence="1">
    <location>
        <begin position="1"/>
        <end position="55"/>
    </location>
</feature>
<dbReference type="Proteomes" id="UP000824120">
    <property type="component" value="Chromosome 12"/>
</dbReference>
<dbReference type="AlphaFoldDB" id="A0A9J5W1I4"/>
<dbReference type="OrthoDB" id="2021145at2759"/>